<sequence>MPVARHLICGYALNSGVLRAYAKEFGLPSGPAAATDIASRLQLSPRVRFLLGKDRNGKAFPCLAVATNRMSDHMPMRSPEQLQAVKDFLKTDADPKWYYKE</sequence>
<reference evidence="1" key="2">
    <citation type="journal article" date="2022" name="New Phytol.">
        <title>Evolutionary transition to the ectomycorrhizal habit in the genomes of a hyperdiverse lineage of mushroom-forming fungi.</title>
        <authorList>
            <person name="Looney B."/>
            <person name="Miyauchi S."/>
            <person name="Morin E."/>
            <person name="Drula E."/>
            <person name="Courty P.E."/>
            <person name="Kohler A."/>
            <person name="Kuo A."/>
            <person name="LaButti K."/>
            <person name="Pangilinan J."/>
            <person name="Lipzen A."/>
            <person name="Riley R."/>
            <person name="Andreopoulos W."/>
            <person name="He G."/>
            <person name="Johnson J."/>
            <person name="Nolan M."/>
            <person name="Tritt A."/>
            <person name="Barry K.W."/>
            <person name="Grigoriev I.V."/>
            <person name="Nagy L.G."/>
            <person name="Hibbett D."/>
            <person name="Henrissat B."/>
            <person name="Matheny P.B."/>
            <person name="Labbe J."/>
            <person name="Martin F.M."/>
        </authorList>
    </citation>
    <scope>NUCLEOTIDE SEQUENCE</scope>
    <source>
        <strain evidence="1">FP105234-sp</strain>
    </source>
</reference>
<comment type="caution">
    <text evidence="1">The sequence shown here is derived from an EMBL/GenBank/DDBJ whole genome shotgun (WGS) entry which is preliminary data.</text>
</comment>
<dbReference type="Proteomes" id="UP000814033">
    <property type="component" value="Unassembled WGS sequence"/>
</dbReference>
<gene>
    <name evidence="1" type="ORF">FA95DRAFT_1606469</name>
</gene>
<organism evidence="1 2">
    <name type="scientific">Auriscalpium vulgare</name>
    <dbReference type="NCBI Taxonomy" id="40419"/>
    <lineage>
        <taxon>Eukaryota</taxon>
        <taxon>Fungi</taxon>
        <taxon>Dikarya</taxon>
        <taxon>Basidiomycota</taxon>
        <taxon>Agaricomycotina</taxon>
        <taxon>Agaricomycetes</taxon>
        <taxon>Russulales</taxon>
        <taxon>Auriscalpiaceae</taxon>
        <taxon>Auriscalpium</taxon>
    </lineage>
</organism>
<name>A0ACB8RTD2_9AGAM</name>
<evidence type="ECO:0000313" key="1">
    <source>
        <dbReference type="EMBL" id="KAI0047016.1"/>
    </source>
</evidence>
<reference evidence="1" key="1">
    <citation type="submission" date="2021-02" db="EMBL/GenBank/DDBJ databases">
        <authorList>
            <consortium name="DOE Joint Genome Institute"/>
            <person name="Ahrendt S."/>
            <person name="Looney B.P."/>
            <person name="Miyauchi S."/>
            <person name="Morin E."/>
            <person name="Drula E."/>
            <person name="Courty P.E."/>
            <person name="Chicoki N."/>
            <person name="Fauchery L."/>
            <person name="Kohler A."/>
            <person name="Kuo A."/>
            <person name="Labutti K."/>
            <person name="Pangilinan J."/>
            <person name="Lipzen A."/>
            <person name="Riley R."/>
            <person name="Andreopoulos W."/>
            <person name="He G."/>
            <person name="Johnson J."/>
            <person name="Barry K.W."/>
            <person name="Grigoriev I.V."/>
            <person name="Nagy L."/>
            <person name="Hibbett D."/>
            <person name="Henrissat B."/>
            <person name="Matheny P.B."/>
            <person name="Labbe J."/>
            <person name="Martin F."/>
        </authorList>
    </citation>
    <scope>NUCLEOTIDE SEQUENCE</scope>
    <source>
        <strain evidence="1">FP105234-sp</strain>
    </source>
</reference>
<dbReference type="EMBL" id="MU275913">
    <property type="protein sequence ID" value="KAI0047016.1"/>
    <property type="molecule type" value="Genomic_DNA"/>
</dbReference>
<proteinExistence type="predicted"/>
<keyword evidence="2" id="KW-1185">Reference proteome</keyword>
<accession>A0ACB8RTD2</accession>
<evidence type="ECO:0000313" key="2">
    <source>
        <dbReference type="Proteomes" id="UP000814033"/>
    </source>
</evidence>
<protein>
    <submittedName>
        <fullName evidence="1">Uncharacterized protein</fullName>
    </submittedName>
</protein>